<sequence>MGQVLEQWTETDKDGRTVYCERVYEFGKVRTFREKFGTKPLSEVLMDSARKHLYKPRQIARWSNIRWSKPCRCMPMPPVYRTAFEAAAHQRIMNGLNNALEAMKNG</sequence>
<dbReference type="Proteomes" id="UP001164803">
    <property type="component" value="Plasmid unnamed2"/>
</dbReference>
<keyword evidence="3" id="KW-1185">Reference proteome</keyword>
<organism evidence="2 3">
    <name type="scientific">Alicyclobacillus dauci</name>
    <dbReference type="NCBI Taxonomy" id="1475485"/>
    <lineage>
        <taxon>Bacteria</taxon>
        <taxon>Bacillati</taxon>
        <taxon>Bacillota</taxon>
        <taxon>Bacilli</taxon>
        <taxon>Bacillales</taxon>
        <taxon>Alicyclobacillaceae</taxon>
        <taxon>Alicyclobacillus</taxon>
    </lineage>
</organism>
<evidence type="ECO:0000313" key="2">
    <source>
        <dbReference type="EMBL" id="WAH39576.1"/>
    </source>
</evidence>
<dbReference type="EMBL" id="CP104066">
    <property type="protein sequence ID" value="WAH39516.1"/>
    <property type="molecule type" value="Genomic_DNA"/>
</dbReference>
<proteinExistence type="predicted"/>
<geneLocation type="plasmid" evidence="2 3">
    <name>unnamed2</name>
</geneLocation>
<dbReference type="RefSeq" id="WP_268047159.1">
    <property type="nucleotide sequence ID" value="NZ_CP104066.1"/>
</dbReference>
<reference evidence="2" key="1">
    <citation type="submission" date="2022-08" db="EMBL/GenBank/DDBJ databases">
        <title>Alicyclobacillus dauci DSM2870, complete genome.</title>
        <authorList>
            <person name="Wang Q."/>
            <person name="Cai R."/>
            <person name="Wang Z."/>
        </authorList>
    </citation>
    <scope>NUCLEOTIDE SEQUENCE</scope>
    <source>
        <strain evidence="2">DSM 28700</strain>
        <plasmid evidence="2">unnamed2</plasmid>
    </source>
</reference>
<gene>
    <name evidence="2" type="ORF">NZD86_24125</name>
    <name evidence="1" type="ORF">NZD86_24425</name>
</gene>
<protein>
    <submittedName>
        <fullName evidence="2">Uncharacterized protein</fullName>
    </submittedName>
</protein>
<name>A0ABY6ZBG3_9BACL</name>
<evidence type="ECO:0000313" key="1">
    <source>
        <dbReference type="EMBL" id="WAH39516.1"/>
    </source>
</evidence>
<dbReference type="EMBL" id="CP104066">
    <property type="protein sequence ID" value="WAH39576.1"/>
    <property type="molecule type" value="Genomic_DNA"/>
</dbReference>
<keyword evidence="2" id="KW-0614">Plasmid</keyword>
<evidence type="ECO:0000313" key="3">
    <source>
        <dbReference type="Proteomes" id="UP001164803"/>
    </source>
</evidence>
<accession>A0ABY6ZBG3</accession>